<keyword evidence="2 3" id="KW-0560">Oxidoreductase</keyword>
<comment type="similarity">
    <text evidence="1">Belongs to the short-chain dehydrogenases/reductases (SDR) family.</text>
</comment>
<dbReference type="SUPFAM" id="SSF51735">
    <property type="entry name" value="NAD(P)-binding Rossmann-fold domains"/>
    <property type="match status" value="1"/>
</dbReference>
<gene>
    <name evidence="3" type="ORF">I5907_13955</name>
</gene>
<dbReference type="CDD" id="cd05233">
    <property type="entry name" value="SDR_c"/>
    <property type="match status" value="1"/>
</dbReference>
<keyword evidence="4" id="KW-1185">Reference proteome</keyword>
<evidence type="ECO:0000256" key="2">
    <source>
        <dbReference type="ARBA" id="ARBA00023002"/>
    </source>
</evidence>
<comment type="caution">
    <text evidence="3">The sequence shown here is derived from an EMBL/GenBank/DDBJ whole genome shotgun (WGS) entry which is preliminary data.</text>
</comment>
<sequence>MKNKTAIITGASKGIGLACAQLFFAEGANVVLLDLVPPSVDVHDKRWLFFACDVSKSEAVKAAVEKAHNTFGSIDYLVNNAGIQRYGTATTTTEEAWDEVMNVNLKSQFLCARHCIPFMQQSGNGVIINISSVQAFVSQHNVLAYTTAKTALLGLTRSIAVDYAPQVRCVAVCPGTIDTPMLREAINLSPDPAAVMQECVDMHPAARIGTPQEVAALVIFLCSDKAGFITGQAIRIDGGLGITIAGSKRD</sequence>
<dbReference type="RefSeq" id="WP_196991429.1">
    <property type="nucleotide sequence ID" value="NZ_JADWYR010000002.1"/>
</dbReference>
<dbReference type="PROSITE" id="PS00061">
    <property type="entry name" value="ADH_SHORT"/>
    <property type="match status" value="1"/>
</dbReference>
<dbReference type="EMBL" id="JADWYR010000002">
    <property type="protein sequence ID" value="MBG9377342.1"/>
    <property type="molecule type" value="Genomic_DNA"/>
</dbReference>
<dbReference type="InterPro" id="IPR002347">
    <property type="entry name" value="SDR_fam"/>
</dbReference>
<dbReference type="GO" id="GO:0047936">
    <property type="term" value="F:glucose 1-dehydrogenase [NAD(P)+] activity"/>
    <property type="evidence" value="ECO:0007669"/>
    <property type="project" value="UniProtKB-EC"/>
</dbReference>
<dbReference type="Pfam" id="PF13561">
    <property type="entry name" value="adh_short_C2"/>
    <property type="match status" value="1"/>
</dbReference>
<proteinExistence type="inferred from homology"/>
<evidence type="ECO:0000256" key="1">
    <source>
        <dbReference type="ARBA" id="ARBA00006484"/>
    </source>
</evidence>
<dbReference type="Gene3D" id="3.40.50.720">
    <property type="entry name" value="NAD(P)-binding Rossmann-like Domain"/>
    <property type="match status" value="1"/>
</dbReference>
<evidence type="ECO:0000313" key="4">
    <source>
        <dbReference type="Proteomes" id="UP000628448"/>
    </source>
</evidence>
<dbReference type="InterPro" id="IPR036291">
    <property type="entry name" value="NAD(P)-bd_dom_sf"/>
</dbReference>
<dbReference type="PRINTS" id="PR00081">
    <property type="entry name" value="GDHRDH"/>
</dbReference>
<evidence type="ECO:0000313" key="3">
    <source>
        <dbReference type="EMBL" id="MBG9377342.1"/>
    </source>
</evidence>
<dbReference type="NCBIfam" id="NF005559">
    <property type="entry name" value="PRK07231.1"/>
    <property type="match status" value="1"/>
</dbReference>
<dbReference type="InterPro" id="IPR020904">
    <property type="entry name" value="Sc_DH/Rdtase_CS"/>
</dbReference>
<dbReference type="PRINTS" id="PR00080">
    <property type="entry name" value="SDRFAMILY"/>
</dbReference>
<dbReference type="PANTHER" id="PTHR24321:SF8">
    <property type="entry name" value="ESTRADIOL 17-BETA-DEHYDROGENASE 8-RELATED"/>
    <property type="match status" value="1"/>
</dbReference>
<dbReference type="PANTHER" id="PTHR24321">
    <property type="entry name" value="DEHYDROGENASES, SHORT CHAIN"/>
    <property type="match status" value="1"/>
</dbReference>
<dbReference type="FunFam" id="3.40.50.720:FF:000084">
    <property type="entry name" value="Short-chain dehydrogenase reductase"/>
    <property type="match status" value="1"/>
</dbReference>
<dbReference type="Proteomes" id="UP000628448">
    <property type="component" value="Unassembled WGS sequence"/>
</dbReference>
<reference evidence="3" key="1">
    <citation type="submission" date="2020-11" db="EMBL/GenBank/DDBJ databases">
        <title>Bacterial whole genome sequence for Panacibacter sp. DH6.</title>
        <authorList>
            <person name="Le V."/>
            <person name="Ko S."/>
            <person name="Ahn C.-Y."/>
            <person name="Oh H.-M."/>
        </authorList>
    </citation>
    <scope>NUCLEOTIDE SEQUENCE</scope>
    <source>
        <strain evidence="3">DH6</strain>
    </source>
</reference>
<dbReference type="AlphaFoldDB" id="A0A931E701"/>
<accession>A0A931E701</accession>
<dbReference type="EC" id="1.1.1.47" evidence="3"/>
<name>A0A931E701_9BACT</name>
<organism evidence="3 4">
    <name type="scientific">Panacibacter microcysteis</name>
    <dbReference type="NCBI Taxonomy" id="2793269"/>
    <lineage>
        <taxon>Bacteria</taxon>
        <taxon>Pseudomonadati</taxon>
        <taxon>Bacteroidota</taxon>
        <taxon>Chitinophagia</taxon>
        <taxon>Chitinophagales</taxon>
        <taxon>Chitinophagaceae</taxon>
        <taxon>Panacibacter</taxon>
    </lineage>
</organism>
<protein>
    <submittedName>
        <fullName evidence="3">Glucose 1-dehydrogenase</fullName>
        <ecNumber evidence="3">1.1.1.47</ecNumber>
    </submittedName>
</protein>